<evidence type="ECO:0000313" key="2">
    <source>
        <dbReference type="EMBL" id="KAK3176509.1"/>
    </source>
</evidence>
<evidence type="ECO:0000313" key="3">
    <source>
        <dbReference type="Proteomes" id="UP001276659"/>
    </source>
</evidence>
<name>A0AAD9ZG92_9LECA</name>
<protein>
    <submittedName>
        <fullName evidence="2">Uncharacterized protein</fullName>
    </submittedName>
</protein>
<organism evidence="2 3">
    <name type="scientific">Lepraria neglecta</name>
    <dbReference type="NCBI Taxonomy" id="209136"/>
    <lineage>
        <taxon>Eukaryota</taxon>
        <taxon>Fungi</taxon>
        <taxon>Dikarya</taxon>
        <taxon>Ascomycota</taxon>
        <taxon>Pezizomycotina</taxon>
        <taxon>Lecanoromycetes</taxon>
        <taxon>OSLEUM clade</taxon>
        <taxon>Lecanoromycetidae</taxon>
        <taxon>Lecanorales</taxon>
        <taxon>Lecanorineae</taxon>
        <taxon>Stereocaulaceae</taxon>
        <taxon>Lepraria</taxon>
    </lineage>
</organism>
<dbReference type="AlphaFoldDB" id="A0AAD9ZG92"/>
<evidence type="ECO:0000256" key="1">
    <source>
        <dbReference type="SAM" id="MobiDB-lite"/>
    </source>
</evidence>
<proteinExistence type="predicted"/>
<dbReference type="EMBL" id="JASNWA010000004">
    <property type="protein sequence ID" value="KAK3176509.1"/>
    <property type="molecule type" value="Genomic_DNA"/>
</dbReference>
<dbReference type="Proteomes" id="UP001276659">
    <property type="component" value="Unassembled WGS sequence"/>
</dbReference>
<feature type="compositionally biased region" description="Pro residues" evidence="1">
    <location>
        <begin position="78"/>
        <end position="92"/>
    </location>
</feature>
<comment type="caution">
    <text evidence="2">The sequence shown here is derived from an EMBL/GenBank/DDBJ whole genome shotgun (WGS) entry which is preliminary data.</text>
</comment>
<gene>
    <name evidence="2" type="ORF">OEA41_007832</name>
</gene>
<sequence length="242" mass="26919">MPSTRNLHVFPKTQYASPVDPLRTISVERGPSPPPAFDETELDQLLSSPTSPPEKLPAVPDQDISGEYLENTDLDQLPSPPTSSPMELPPVPDQEIPLESWEEMAIGWEPNPSPTPLAEPPPVWMYRHSGNGPLCTHNVPARGSEEEPERGRRPDIPDSKDPFMGHDFPCAPDDGLEELAKSSLDAVFRLPKPFGPTPSEATLAEPICDMMHELDQIQFIRDQLWRVSIRQSQTLCHTLTPK</sequence>
<accession>A0AAD9ZG92</accession>
<reference evidence="2" key="1">
    <citation type="submission" date="2022-11" db="EMBL/GenBank/DDBJ databases">
        <title>Chromosomal genome sequence assembly and mating type (MAT) locus characterization of the leprose asexual lichenized fungus Lepraria neglecta (Nyl.) Erichsen.</title>
        <authorList>
            <person name="Allen J.L."/>
            <person name="Pfeffer B."/>
        </authorList>
    </citation>
    <scope>NUCLEOTIDE SEQUENCE</scope>
    <source>
        <strain evidence="2">Allen 5258</strain>
    </source>
</reference>
<feature type="compositionally biased region" description="Basic and acidic residues" evidence="1">
    <location>
        <begin position="143"/>
        <end position="164"/>
    </location>
</feature>
<feature type="region of interest" description="Disordered" evidence="1">
    <location>
        <begin position="1"/>
        <end position="93"/>
    </location>
</feature>
<feature type="region of interest" description="Disordered" evidence="1">
    <location>
        <begin position="138"/>
        <end position="169"/>
    </location>
</feature>
<keyword evidence="3" id="KW-1185">Reference proteome</keyword>